<dbReference type="PANTHER" id="PTHR33908">
    <property type="entry name" value="MANNOSYLTRANSFERASE YKCB-RELATED"/>
    <property type="match status" value="1"/>
</dbReference>
<keyword evidence="7 8" id="KW-0472">Membrane</keyword>
<keyword evidence="3" id="KW-0328">Glycosyltransferase</keyword>
<comment type="caution">
    <text evidence="10">The sequence shown here is derived from an EMBL/GenBank/DDBJ whole genome shotgun (WGS) entry which is preliminary data.</text>
</comment>
<feature type="transmembrane region" description="Helical" evidence="8">
    <location>
        <begin position="69"/>
        <end position="88"/>
    </location>
</feature>
<dbReference type="InterPro" id="IPR038731">
    <property type="entry name" value="RgtA/B/C-like"/>
</dbReference>
<dbReference type="GO" id="GO:0009103">
    <property type="term" value="P:lipopolysaccharide biosynthetic process"/>
    <property type="evidence" value="ECO:0007669"/>
    <property type="project" value="UniProtKB-ARBA"/>
</dbReference>
<feature type="transmembrane region" description="Helical" evidence="8">
    <location>
        <begin position="352"/>
        <end position="371"/>
    </location>
</feature>
<dbReference type="Pfam" id="PF13231">
    <property type="entry name" value="PMT_2"/>
    <property type="match status" value="1"/>
</dbReference>
<feature type="transmembrane region" description="Helical" evidence="8">
    <location>
        <begin position="376"/>
        <end position="394"/>
    </location>
</feature>
<feature type="transmembrane region" description="Helical" evidence="8">
    <location>
        <begin position="299"/>
        <end position="318"/>
    </location>
</feature>
<comment type="subcellular location">
    <subcellularLocation>
        <location evidence="1">Cell membrane</location>
        <topology evidence="1">Multi-pass membrane protein</topology>
    </subcellularLocation>
</comment>
<dbReference type="InterPro" id="IPR050297">
    <property type="entry name" value="LipidA_mod_glycosyltrf_83"/>
</dbReference>
<dbReference type="Proteomes" id="UP000229001">
    <property type="component" value="Unassembled WGS sequence"/>
</dbReference>
<dbReference type="EMBL" id="PEVZ01000071">
    <property type="protein sequence ID" value="PIU73881.1"/>
    <property type="molecule type" value="Genomic_DNA"/>
</dbReference>
<gene>
    <name evidence="10" type="ORF">COS77_04490</name>
</gene>
<dbReference type="PANTHER" id="PTHR33908:SF11">
    <property type="entry name" value="MEMBRANE PROTEIN"/>
    <property type="match status" value="1"/>
</dbReference>
<evidence type="ECO:0000256" key="7">
    <source>
        <dbReference type="ARBA" id="ARBA00023136"/>
    </source>
</evidence>
<protein>
    <recommendedName>
        <fullName evidence="9">Glycosyltransferase RgtA/B/C/D-like domain-containing protein</fullName>
    </recommendedName>
</protein>
<evidence type="ECO:0000256" key="8">
    <source>
        <dbReference type="SAM" id="Phobius"/>
    </source>
</evidence>
<evidence type="ECO:0000259" key="9">
    <source>
        <dbReference type="Pfam" id="PF13231"/>
    </source>
</evidence>
<evidence type="ECO:0000256" key="6">
    <source>
        <dbReference type="ARBA" id="ARBA00022989"/>
    </source>
</evidence>
<evidence type="ECO:0000256" key="4">
    <source>
        <dbReference type="ARBA" id="ARBA00022679"/>
    </source>
</evidence>
<feature type="transmembrane region" description="Helical" evidence="8">
    <location>
        <begin position="5"/>
        <end position="24"/>
    </location>
</feature>
<evidence type="ECO:0000256" key="3">
    <source>
        <dbReference type="ARBA" id="ARBA00022676"/>
    </source>
</evidence>
<accession>A0A2M7ATC9</accession>
<feature type="transmembrane region" description="Helical" evidence="8">
    <location>
        <begin position="145"/>
        <end position="162"/>
    </location>
</feature>
<dbReference type="GO" id="GO:0005886">
    <property type="term" value="C:plasma membrane"/>
    <property type="evidence" value="ECO:0007669"/>
    <property type="project" value="UniProtKB-SubCell"/>
</dbReference>
<reference evidence="11" key="1">
    <citation type="submission" date="2017-09" db="EMBL/GenBank/DDBJ databases">
        <title>Depth-based differentiation of microbial function through sediment-hosted aquifers and enrichment of novel symbionts in the deep terrestrial subsurface.</title>
        <authorList>
            <person name="Probst A.J."/>
            <person name="Ladd B."/>
            <person name="Jarett J.K."/>
            <person name="Geller-Mcgrath D.E."/>
            <person name="Sieber C.M.K."/>
            <person name="Emerson J.B."/>
            <person name="Anantharaman K."/>
            <person name="Thomas B.C."/>
            <person name="Malmstrom R."/>
            <person name="Stieglmeier M."/>
            <person name="Klingl A."/>
            <person name="Woyke T."/>
            <person name="Ryan C.M."/>
            <person name="Banfield J.F."/>
        </authorList>
    </citation>
    <scope>NUCLEOTIDE SEQUENCE [LARGE SCALE GENOMIC DNA]</scope>
</reference>
<feature type="transmembrane region" description="Helical" evidence="8">
    <location>
        <begin position="210"/>
        <end position="229"/>
    </location>
</feature>
<evidence type="ECO:0000313" key="10">
    <source>
        <dbReference type="EMBL" id="PIU73881.1"/>
    </source>
</evidence>
<keyword evidence="5 8" id="KW-0812">Transmembrane</keyword>
<feature type="transmembrane region" description="Helical" evidence="8">
    <location>
        <begin position="120"/>
        <end position="138"/>
    </location>
</feature>
<organism evidence="10 11">
    <name type="scientific">Candidatus Roizmanbacteria bacterium CG06_land_8_20_14_3_00_34_14</name>
    <dbReference type="NCBI Taxonomy" id="1974848"/>
    <lineage>
        <taxon>Bacteria</taxon>
        <taxon>Candidatus Roizmaniibacteriota</taxon>
    </lineage>
</organism>
<feature type="transmembrane region" description="Helical" evidence="8">
    <location>
        <begin position="325"/>
        <end position="346"/>
    </location>
</feature>
<feature type="domain" description="Glycosyltransferase RgtA/B/C/D-like" evidence="9">
    <location>
        <begin position="72"/>
        <end position="220"/>
    </location>
</feature>
<evidence type="ECO:0000256" key="1">
    <source>
        <dbReference type="ARBA" id="ARBA00004651"/>
    </source>
</evidence>
<dbReference type="AlphaFoldDB" id="A0A2M7ATC9"/>
<keyword evidence="4" id="KW-0808">Transferase</keyword>
<feature type="transmembrane region" description="Helical" evidence="8">
    <location>
        <begin position="182"/>
        <end position="203"/>
    </location>
</feature>
<keyword evidence="2" id="KW-1003">Cell membrane</keyword>
<sequence>MIKKYLTPILLIIISLLSVSLFLYKMNVSPPALNADEATNAYDAYSIMKTGRDQYGTFLPLRFKSFGDYKLPLLTYLAIPFIKIFGLTETGIRMVNFPFVLLFPLIVFLLSQELLNNKKVSLLAAFFAGFAPGLQLLGRQGSESFMTAFFLTLSFYLFLRFLKKQTAKNFLFFDLCFLISLFGYHSSRLWAGFYFLLILFFVIKKRLSKLYLLGFILVVFLFGITDIIYKPTRVSNLLFFNNIGFSLKINELRGEDGNRFVYNKLTIGVKDLSSNYLKYFSPQFLIISGDGNPRFGYPGISPITIIEYIFIFIGLYYLFKNNEKWRYLILAMLLFAPVSGSLSWAGESINRTVFIFIPIFIISAYGFINLLNKKSLYLYLILVTLYLILSFYSWDFYLNHYPQRAIVLREWQAGYKELADYIRVNYNNYDKFYITKKNGQPYIFLLFYLQYPPEKYQQIAKFSPPDEYGFGQVDSFDKFIFSMNSDIKTKKTVLIGYPDDFSETEKIGTKKIKVGTEEIFYIKESAITTL</sequence>
<evidence type="ECO:0000313" key="11">
    <source>
        <dbReference type="Proteomes" id="UP000229001"/>
    </source>
</evidence>
<keyword evidence="6 8" id="KW-1133">Transmembrane helix</keyword>
<evidence type="ECO:0000256" key="5">
    <source>
        <dbReference type="ARBA" id="ARBA00022692"/>
    </source>
</evidence>
<proteinExistence type="predicted"/>
<feature type="transmembrane region" description="Helical" evidence="8">
    <location>
        <begin position="95"/>
        <end position="114"/>
    </location>
</feature>
<name>A0A2M7ATC9_9BACT</name>
<dbReference type="GO" id="GO:0016763">
    <property type="term" value="F:pentosyltransferase activity"/>
    <property type="evidence" value="ECO:0007669"/>
    <property type="project" value="TreeGrafter"/>
</dbReference>
<evidence type="ECO:0000256" key="2">
    <source>
        <dbReference type="ARBA" id="ARBA00022475"/>
    </source>
</evidence>